<dbReference type="EMBL" id="BMAW01051874">
    <property type="protein sequence ID" value="GFS83007.1"/>
    <property type="molecule type" value="Genomic_DNA"/>
</dbReference>
<evidence type="ECO:0000313" key="1">
    <source>
        <dbReference type="EMBL" id="GFS83007.1"/>
    </source>
</evidence>
<evidence type="ECO:0000313" key="2">
    <source>
        <dbReference type="Proteomes" id="UP000887013"/>
    </source>
</evidence>
<keyword evidence="2" id="KW-1185">Reference proteome</keyword>
<name>A0A8X6T927_NEPPI</name>
<dbReference type="AlphaFoldDB" id="A0A8X6T927"/>
<protein>
    <submittedName>
        <fullName evidence="1">Uncharacterized protein</fullName>
    </submittedName>
</protein>
<comment type="caution">
    <text evidence="1">The sequence shown here is derived from an EMBL/GenBank/DDBJ whole genome shotgun (WGS) entry which is preliminary data.</text>
</comment>
<proteinExistence type="predicted"/>
<sequence>MPADQQTRWLDVIYFFLHFRFRLSAEDINLVLQIVKEGKPIRERVPEQYGILIVIMDTDRKIMKHPPQNSVGTIMRCGRNV</sequence>
<organism evidence="1 2">
    <name type="scientific">Nephila pilipes</name>
    <name type="common">Giant wood spider</name>
    <name type="synonym">Nephila maculata</name>
    <dbReference type="NCBI Taxonomy" id="299642"/>
    <lineage>
        <taxon>Eukaryota</taxon>
        <taxon>Metazoa</taxon>
        <taxon>Ecdysozoa</taxon>
        <taxon>Arthropoda</taxon>
        <taxon>Chelicerata</taxon>
        <taxon>Arachnida</taxon>
        <taxon>Araneae</taxon>
        <taxon>Araneomorphae</taxon>
        <taxon>Entelegynae</taxon>
        <taxon>Araneoidea</taxon>
        <taxon>Nephilidae</taxon>
        <taxon>Nephila</taxon>
    </lineage>
</organism>
<dbReference type="Proteomes" id="UP000887013">
    <property type="component" value="Unassembled WGS sequence"/>
</dbReference>
<gene>
    <name evidence="1" type="ORF">NPIL_155391</name>
</gene>
<reference evidence="1" key="1">
    <citation type="submission" date="2020-08" db="EMBL/GenBank/DDBJ databases">
        <title>Multicomponent nature underlies the extraordinary mechanical properties of spider dragline silk.</title>
        <authorList>
            <person name="Kono N."/>
            <person name="Nakamura H."/>
            <person name="Mori M."/>
            <person name="Yoshida Y."/>
            <person name="Ohtoshi R."/>
            <person name="Malay A.D."/>
            <person name="Moran D.A.P."/>
            <person name="Tomita M."/>
            <person name="Numata K."/>
            <person name="Arakawa K."/>
        </authorList>
    </citation>
    <scope>NUCLEOTIDE SEQUENCE</scope>
</reference>
<accession>A0A8X6T927</accession>